<evidence type="ECO:0008006" key="4">
    <source>
        <dbReference type="Google" id="ProtNLM"/>
    </source>
</evidence>
<name>A0ABV8U0Q7_9ACTN</name>
<dbReference type="RefSeq" id="WP_380621871.1">
    <property type="nucleotide sequence ID" value="NZ_JBHSDK010000016.1"/>
</dbReference>
<proteinExistence type="predicted"/>
<feature type="region of interest" description="Disordered" evidence="1">
    <location>
        <begin position="36"/>
        <end position="141"/>
    </location>
</feature>
<evidence type="ECO:0000313" key="2">
    <source>
        <dbReference type="EMBL" id="MFC4336213.1"/>
    </source>
</evidence>
<gene>
    <name evidence="2" type="ORF">ACFPET_13480</name>
</gene>
<protein>
    <recommendedName>
        <fullName evidence="4">Protein ImuA</fullName>
    </recommendedName>
</protein>
<dbReference type="Proteomes" id="UP001595823">
    <property type="component" value="Unassembled WGS sequence"/>
</dbReference>
<keyword evidence="3" id="KW-1185">Reference proteome</keyword>
<reference evidence="3" key="1">
    <citation type="journal article" date="2019" name="Int. J. Syst. Evol. Microbiol.">
        <title>The Global Catalogue of Microorganisms (GCM) 10K type strain sequencing project: providing services to taxonomists for standard genome sequencing and annotation.</title>
        <authorList>
            <consortium name="The Broad Institute Genomics Platform"/>
            <consortium name="The Broad Institute Genome Sequencing Center for Infectious Disease"/>
            <person name="Wu L."/>
            <person name="Ma J."/>
        </authorList>
    </citation>
    <scope>NUCLEOTIDE SEQUENCE [LARGE SCALE GENOMIC DNA]</scope>
    <source>
        <strain evidence="3">IBRC-M 10908</strain>
    </source>
</reference>
<feature type="region of interest" description="Disordered" evidence="1">
    <location>
        <begin position="1"/>
        <end position="23"/>
    </location>
</feature>
<feature type="compositionally biased region" description="Basic and acidic residues" evidence="1">
    <location>
        <begin position="40"/>
        <end position="53"/>
    </location>
</feature>
<dbReference type="EMBL" id="JBHSDK010000016">
    <property type="protein sequence ID" value="MFC4336213.1"/>
    <property type="molecule type" value="Genomic_DNA"/>
</dbReference>
<feature type="compositionally biased region" description="Basic and acidic residues" evidence="1">
    <location>
        <begin position="8"/>
        <end position="23"/>
    </location>
</feature>
<sequence length="351" mass="36645">MGLSPHSPDLREDAKRPSSRELADRFGLLQARELLIGTRMTERLGERAADPNRRGGGRADAAAPEDPSAGWTARGADGLPPVGQKRADTVEPPAASSPGIGADMLPSPAPGEVPPPLRAAAAGRPPLDAPPAPATPKPKDAGFAHLAPVRPQSWTAVRPTLPVTPDIAALLPDRALTGFLSLDASRPGTTSLLWRLLAGPTAGGVWCALLSLPRLHPNAAAAAGVDLARVARVEADPALLADAAGTLAEGVGVLVLPARALAPAALRRLAGRARRRGCTVVLWGDRPRAGTEVSWSVREAEWFGLPEDGNRGRRFGPGLIRGCSLTVAARIKGGRTVERTLWPYGRRREAA</sequence>
<feature type="compositionally biased region" description="Pro residues" evidence="1">
    <location>
        <begin position="127"/>
        <end position="136"/>
    </location>
</feature>
<comment type="caution">
    <text evidence="2">The sequence shown here is derived from an EMBL/GenBank/DDBJ whole genome shotgun (WGS) entry which is preliminary data.</text>
</comment>
<organism evidence="2 3">
    <name type="scientific">Salininema proteolyticum</name>
    <dbReference type="NCBI Taxonomy" id="1607685"/>
    <lineage>
        <taxon>Bacteria</taxon>
        <taxon>Bacillati</taxon>
        <taxon>Actinomycetota</taxon>
        <taxon>Actinomycetes</taxon>
        <taxon>Glycomycetales</taxon>
        <taxon>Glycomycetaceae</taxon>
        <taxon>Salininema</taxon>
    </lineage>
</organism>
<evidence type="ECO:0000313" key="3">
    <source>
        <dbReference type="Proteomes" id="UP001595823"/>
    </source>
</evidence>
<feature type="compositionally biased region" description="Pro residues" evidence="1">
    <location>
        <begin position="107"/>
        <end position="117"/>
    </location>
</feature>
<evidence type="ECO:0000256" key="1">
    <source>
        <dbReference type="SAM" id="MobiDB-lite"/>
    </source>
</evidence>
<accession>A0ABV8U0Q7</accession>